<keyword evidence="1" id="KW-0812">Transmembrane</keyword>
<feature type="transmembrane region" description="Helical" evidence="1">
    <location>
        <begin position="43"/>
        <end position="64"/>
    </location>
</feature>
<evidence type="ECO:0000256" key="1">
    <source>
        <dbReference type="SAM" id="Phobius"/>
    </source>
</evidence>
<accession>A0A1G8JJC7</accession>
<keyword evidence="3" id="KW-1185">Reference proteome</keyword>
<sequence length="96" mass="11132">MKPTIINTNILFRYSLTPFNQKITKIVQHHMARKTTDLTKVNLLLLICFPSLHYFSVLDSFLLLSEPVNQLNSRIKMTTNKDCTAFDRKSNELCSI</sequence>
<protein>
    <submittedName>
        <fullName evidence="2">Uncharacterized protein</fullName>
    </submittedName>
</protein>
<evidence type="ECO:0000313" key="3">
    <source>
        <dbReference type="Proteomes" id="UP000199017"/>
    </source>
</evidence>
<dbReference type="Proteomes" id="UP000199017">
    <property type="component" value="Unassembled WGS sequence"/>
</dbReference>
<organism evidence="2 3">
    <name type="scientific">Alteribacillus bidgolensis</name>
    <dbReference type="NCBI Taxonomy" id="930129"/>
    <lineage>
        <taxon>Bacteria</taxon>
        <taxon>Bacillati</taxon>
        <taxon>Bacillota</taxon>
        <taxon>Bacilli</taxon>
        <taxon>Bacillales</taxon>
        <taxon>Bacillaceae</taxon>
        <taxon>Alteribacillus</taxon>
    </lineage>
</organism>
<name>A0A1G8JJC7_9BACI</name>
<gene>
    <name evidence="2" type="ORF">SAMN05216352_106216</name>
</gene>
<keyword evidence="1" id="KW-1133">Transmembrane helix</keyword>
<keyword evidence="1" id="KW-0472">Membrane</keyword>
<dbReference type="AlphaFoldDB" id="A0A1G8JJC7"/>
<evidence type="ECO:0000313" key="2">
    <source>
        <dbReference type="EMBL" id="SDI31191.1"/>
    </source>
</evidence>
<reference evidence="2 3" key="1">
    <citation type="submission" date="2016-10" db="EMBL/GenBank/DDBJ databases">
        <authorList>
            <person name="de Groot N.N."/>
        </authorList>
    </citation>
    <scope>NUCLEOTIDE SEQUENCE [LARGE SCALE GENOMIC DNA]</scope>
    <source>
        <strain evidence="3">P4B,CCM 7963,CECT 7998,DSM 25260,IBRC-M 10614,KCTC 13821</strain>
    </source>
</reference>
<proteinExistence type="predicted"/>
<dbReference type="EMBL" id="FNDU01000006">
    <property type="protein sequence ID" value="SDI31191.1"/>
    <property type="molecule type" value="Genomic_DNA"/>
</dbReference>